<evidence type="ECO:0000256" key="1">
    <source>
        <dbReference type="SAM" id="MobiDB-lite"/>
    </source>
</evidence>
<dbReference type="PANTHER" id="PTHR33344:SF7">
    <property type="entry name" value="TRANSMEMBRANE PROTEIN"/>
    <property type="match status" value="1"/>
</dbReference>
<name>A0A443Q2T2_9MAGN</name>
<feature type="region of interest" description="Disordered" evidence="1">
    <location>
        <begin position="126"/>
        <end position="152"/>
    </location>
</feature>
<feature type="transmembrane region" description="Helical" evidence="2">
    <location>
        <begin position="12"/>
        <end position="35"/>
    </location>
</feature>
<organism evidence="3 4">
    <name type="scientific">Cinnamomum micranthum f. kanehirae</name>
    <dbReference type="NCBI Taxonomy" id="337451"/>
    <lineage>
        <taxon>Eukaryota</taxon>
        <taxon>Viridiplantae</taxon>
        <taxon>Streptophyta</taxon>
        <taxon>Embryophyta</taxon>
        <taxon>Tracheophyta</taxon>
        <taxon>Spermatophyta</taxon>
        <taxon>Magnoliopsida</taxon>
        <taxon>Magnoliidae</taxon>
        <taxon>Laurales</taxon>
        <taxon>Lauraceae</taxon>
        <taxon>Cinnamomum</taxon>
    </lineage>
</organism>
<keyword evidence="4" id="KW-1185">Reference proteome</keyword>
<reference evidence="3 4" key="1">
    <citation type="journal article" date="2019" name="Nat. Plants">
        <title>Stout camphor tree genome fills gaps in understanding of flowering plant genome evolution.</title>
        <authorList>
            <person name="Chaw S.M."/>
            <person name="Liu Y.C."/>
            <person name="Wu Y.W."/>
            <person name="Wang H.Y."/>
            <person name="Lin C.I."/>
            <person name="Wu C.S."/>
            <person name="Ke H.M."/>
            <person name="Chang L.Y."/>
            <person name="Hsu C.Y."/>
            <person name="Yang H.T."/>
            <person name="Sudianto E."/>
            <person name="Hsu M.H."/>
            <person name="Wu K.P."/>
            <person name="Wang L.N."/>
            <person name="Leebens-Mack J.H."/>
            <person name="Tsai I.J."/>
        </authorList>
    </citation>
    <scope>NUCLEOTIDE SEQUENCE [LARGE SCALE GENOMIC DNA]</scope>
    <source>
        <strain evidence="4">cv. Chaw 1501</strain>
        <tissue evidence="3">Young leaves</tissue>
    </source>
</reference>
<evidence type="ECO:0000313" key="3">
    <source>
        <dbReference type="EMBL" id="RWR97298.1"/>
    </source>
</evidence>
<feature type="compositionally biased region" description="Basic and acidic residues" evidence="1">
    <location>
        <begin position="126"/>
        <end position="143"/>
    </location>
</feature>
<keyword evidence="2" id="KW-0812">Transmembrane</keyword>
<comment type="caution">
    <text evidence="3">The sequence shown here is derived from an EMBL/GenBank/DDBJ whole genome shotgun (WGS) entry which is preliminary data.</text>
</comment>
<protein>
    <submittedName>
        <fullName evidence="3">Hir1</fullName>
    </submittedName>
</protein>
<gene>
    <name evidence="3" type="ORF">CKAN_02672400</name>
</gene>
<proteinExistence type="predicted"/>
<keyword evidence="2" id="KW-1133">Transmembrane helix</keyword>
<keyword evidence="2" id="KW-0472">Membrane</keyword>
<evidence type="ECO:0000313" key="4">
    <source>
        <dbReference type="Proteomes" id="UP000283530"/>
    </source>
</evidence>
<dbReference type="PANTHER" id="PTHR33344">
    <property type="entry name" value="OS02G0761600 PROTEIN"/>
    <property type="match status" value="1"/>
</dbReference>
<dbReference type="EMBL" id="QPKB01000013">
    <property type="protein sequence ID" value="RWR97298.1"/>
    <property type="molecule type" value="Genomic_DNA"/>
</dbReference>
<accession>A0A443Q2T2</accession>
<dbReference type="AlphaFoldDB" id="A0A443Q2T2"/>
<dbReference type="OrthoDB" id="994207at2759"/>
<dbReference type="Proteomes" id="UP000283530">
    <property type="component" value="Unassembled WGS sequence"/>
</dbReference>
<sequence>MENQQQWRRLRFFFSFKNATILLSFFNLLTLLLLLHRFQNAPITRFPENQQDPAQVRYLMEAKAIRHAMEPLELIKRVKEIQQEAYKELETLVQHKAAKKTAAVDLSKRLQDLRALNDANSKKALEEWQKRKMERARQREMEKNGTISTSQA</sequence>
<evidence type="ECO:0000256" key="2">
    <source>
        <dbReference type="SAM" id="Phobius"/>
    </source>
</evidence>